<proteinExistence type="inferred from homology"/>
<accession>A0A2A5CGA4</accession>
<dbReference type="InterPro" id="IPR011042">
    <property type="entry name" value="6-blade_b-propeller_TolB-like"/>
</dbReference>
<comment type="similarity">
    <text evidence="1">Belongs to the TolB family.</text>
</comment>
<dbReference type="Proteomes" id="UP000228987">
    <property type="component" value="Unassembled WGS sequence"/>
</dbReference>
<sequence length="332" mass="36994">MLGSESRLECALVSACPTQKINLRRSSIFLTLLALVQGCQLTDHLTSDSTFSIQPLNTLAWIDREGHEVPINIPARNYIYAQLSPDGKQVALNSRDESSDIWIFDLQLESLRRLTFDSSPNIAPLWAPDGRLAYTRVIDGTQEIILQVADRSEPAELLSILSNNAKYPTSFTADGQTLIYHTSTFGYDIWSVSLEEETNSAQQLLANPDYRETNGALSPDERWLAYESDESGQLEIYVSPFPDVYSAGVQISDGGGSRPRWHPDGSELFYIKQHESELTGALMAVSINDDPSFSHGTPELLFENNFIAPNAGRQVYDISADGQRFLMIQNDH</sequence>
<dbReference type="EMBL" id="NVWI01000002">
    <property type="protein sequence ID" value="PCJ42894.1"/>
    <property type="molecule type" value="Genomic_DNA"/>
</dbReference>
<dbReference type="PANTHER" id="PTHR36842:SF1">
    <property type="entry name" value="PROTEIN TOLB"/>
    <property type="match status" value="1"/>
</dbReference>
<dbReference type="InterPro" id="IPR011659">
    <property type="entry name" value="WD40"/>
</dbReference>
<dbReference type="SUPFAM" id="SSF82171">
    <property type="entry name" value="DPP6 N-terminal domain-like"/>
    <property type="match status" value="1"/>
</dbReference>
<comment type="caution">
    <text evidence="2">The sequence shown here is derived from an EMBL/GenBank/DDBJ whole genome shotgun (WGS) entry which is preliminary data.</text>
</comment>
<evidence type="ECO:0000256" key="1">
    <source>
        <dbReference type="ARBA" id="ARBA00009820"/>
    </source>
</evidence>
<evidence type="ECO:0008006" key="4">
    <source>
        <dbReference type="Google" id="ProtNLM"/>
    </source>
</evidence>
<organism evidence="2 3">
    <name type="scientific">SAR86 cluster bacterium</name>
    <dbReference type="NCBI Taxonomy" id="2030880"/>
    <lineage>
        <taxon>Bacteria</taxon>
        <taxon>Pseudomonadati</taxon>
        <taxon>Pseudomonadota</taxon>
        <taxon>Gammaproteobacteria</taxon>
        <taxon>SAR86 cluster</taxon>
    </lineage>
</organism>
<protein>
    <recommendedName>
        <fullName evidence="4">Dipeptidylpeptidase IV N-terminal domain-containing protein</fullName>
    </recommendedName>
</protein>
<dbReference type="AlphaFoldDB" id="A0A2A5CGA4"/>
<dbReference type="PANTHER" id="PTHR36842">
    <property type="entry name" value="PROTEIN TOLB HOMOLOG"/>
    <property type="match status" value="1"/>
</dbReference>
<name>A0A2A5CGA4_9GAMM</name>
<reference evidence="3" key="1">
    <citation type="submission" date="2017-08" db="EMBL/GenBank/DDBJ databases">
        <title>A dynamic microbial community with high functional redundancy inhabits the cold, oxic subseafloor aquifer.</title>
        <authorList>
            <person name="Tully B.J."/>
            <person name="Wheat C.G."/>
            <person name="Glazer B.T."/>
            <person name="Huber J.A."/>
        </authorList>
    </citation>
    <scope>NUCLEOTIDE SEQUENCE [LARGE SCALE GENOMIC DNA]</scope>
</reference>
<dbReference type="Pfam" id="PF07676">
    <property type="entry name" value="PD40"/>
    <property type="match status" value="2"/>
</dbReference>
<dbReference type="Gene3D" id="2.120.10.30">
    <property type="entry name" value="TolB, C-terminal domain"/>
    <property type="match status" value="2"/>
</dbReference>
<evidence type="ECO:0000313" key="2">
    <source>
        <dbReference type="EMBL" id="PCJ42894.1"/>
    </source>
</evidence>
<evidence type="ECO:0000313" key="3">
    <source>
        <dbReference type="Proteomes" id="UP000228987"/>
    </source>
</evidence>
<gene>
    <name evidence="2" type="ORF">COA71_05205</name>
</gene>